<dbReference type="InParanoid" id="A0A369JCG1"/>
<organism evidence="2 3">
    <name type="scientific">Hypsizygus marmoreus</name>
    <name type="common">White beech mushroom</name>
    <name type="synonym">Agaricus marmoreus</name>
    <dbReference type="NCBI Taxonomy" id="39966"/>
    <lineage>
        <taxon>Eukaryota</taxon>
        <taxon>Fungi</taxon>
        <taxon>Dikarya</taxon>
        <taxon>Basidiomycota</taxon>
        <taxon>Agaricomycotina</taxon>
        <taxon>Agaricomycetes</taxon>
        <taxon>Agaricomycetidae</taxon>
        <taxon>Agaricales</taxon>
        <taxon>Tricholomatineae</taxon>
        <taxon>Lyophyllaceae</taxon>
        <taxon>Hypsizygus</taxon>
    </lineage>
</organism>
<dbReference type="Proteomes" id="UP000076154">
    <property type="component" value="Unassembled WGS sequence"/>
</dbReference>
<comment type="caution">
    <text evidence="2">The sequence shown here is derived from an EMBL/GenBank/DDBJ whole genome shotgun (WGS) entry which is preliminary data.</text>
</comment>
<evidence type="ECO:0000313" key="3">
    <source>
        <dbReference type="Proteomes" id="UP000076154"/>
    </source>
</evidence>
<dbReference type="EMBL" id="LUEZ02000106">
    <property type="protein sequence ID" value="RDB18115.1"/>
    <property type="molecule type" value="Genomic_DNA"/>
</dbReference>
<name>A0A369JCG1_HYPMA</name>
<evidence type="ECO:0000256" key="1">
    <source>
        <dbReference type="SAM" id="MobiDB-lite"/>
    </source>
</evidence>
<feature type="compositionally biased region" description="Polar residues" evidence="1">
    <location>
        <begin position="72"/>
        <end position="82"/>
    </location>
</feature>
<keyword evidence="3" id="KW-1185">Reference proteome</keyword>
<proteinExistence type="predicted"/>
<accession>A0A369JCG1</accession>
<dbReference type="AlphaFoldDB" id="A0A369JCG1"/>
<evidence type="ECO:0000313" key="2">
    <source>
        <dbReference type="EMBL" id="RDB18115.1"/>
    </source>
</evidence>
<protein>
    <submittedName>
        <fullName evidence="2">Uncharacterized protein</fullName>
    </submittedName>
</protein>
<feature type="region of interest" description="Disordered" evidence="1">
    <location>
        <begin position="57"/>
        <end position="82"/>
    </location>
</feature>
<sequence length="82" mass="9513">MSPPGFYNLENGTQTREELLHLIFEPLRRKVKPRNKFDSFDTSHGTTMEQHIRRLPLQHHAKRIPASPGPSPAQSRTPIPYR</sequence>
<gene>
    <name evidence="2" type="ORF">Hypma_000633</name>
</gene>
<reference evidence="2" key="1">
    <citation type="submission" date="2018-04" db="EMBL/GenBank/DDBJ databases">
        <title>Whole genome sequencing of Hypsizygus marmoreus.</title>
        <authorList>
            <person name="Choi I.-G."/>
            <person name="Min B."/>
            <person name="Kim J.-G."/>
            <person name="Kim S."/>
            <person name="Oh Y.-L."/>
            <person name="Kong W.-S."/>
            <person name="Park H."/>
            <person name="Jeong J."/>
            <person name="Song E.-S."/>
        </authorList>
    </citation>
    <scope>NUCLEOTIDE SEQUENCE [LARGE SCALE GENOMIC DNA]</scope>
    <source>
        <strain evidence="2">51987-8</strain>
    </source>
</reference>